<reference evidence="1 2" key="1">
    <citation type="submission" date="2018-04" db="EMBL/GenBank/DDBJ databases">
        <title>Genomic Encyclopedia of Type Strains, Phase III (KMG-III): the genomes of soil and plant-associated and newly described type strains.</title>
        <authorList>
            <person name="Whitman W."/>
        </authorList>
    </citation>
    <scope>NUCLEOTIDE SEQUENCE [LARGE SCALE GENOMIC DNA]</scope>
    <source>
        <strain evidence="1 2">JA192</strain>
    </source>
</reference>
<evidence type="ECO:0000313" key="1">
    <source>
        <dbReference type="EMBL" id="PTM78390.1"/>
    </source>
</evidence>
<keyword evidence="2" id="KW-1185">Reference proteome</keyword>
<sequence length="101" mass="10915">MVVAPVPPAPSEILDIEDAINTDPKVRLECERESQRQELSLPGALTAVEMLFDTCSNNCADHTCQATNLQNLNQGNSAVTHVASLLASHNLLWLLMSVVSC</sequence>
<gene>
    <name evidence="1" type="ORF">C8J29_104349</name>
</gene>
<name>A0ABX5J9C5_9RHOB</name>
<proteinExistence type="predicted"/>
<organism evidence="1 2">
    <name type="scientific">Cereibacter johrii</name>
    <dbReference type="NCBI Taxonomy" id="445629"/>
    <lineage>
        <taxon>Bacteria</taxon>
        <taxon>Pseudomonadati</taxon>
        <taxon>Pseudomonadota</taxon>
        <taxon>Alphaproteobacteria</taxon>
        <taxon>Rhodobacterales</taxon>
        <taxon>Paracoccaceae</taxon>
        <taxon>Cereibacter</taxon>
    </lineage>
</organism>
<dbReference type="EMBL" id="PZZW01000004">
    <property type="protein sequence ID" value="PTM78390.1"/>
    <property type="molecule type" value="Genomic_DNA"/>
</dbReference>
<comment type="caution">
    <text evidence="1">The sequence shown here is derived from an EMBL/GenBank/DDBJ whole genome shotgun (WGS) entry which is preliminary data.</text>
</comment>
<accession>A0ABX5J9C5</accession>
<evidence type="ECO:0000313" key="2">
    <source>
        <dbReference type="Proteomes" id="UP000240800"/>
    </source>
</evidence>
<protein>
    <submittedName>
        <fullName evidence="1">Uncharacterized protein</fullName>
    </submittedName>
</protein>
<dbReference type="Proteomes" id="UP000240800">
    <property type="component" value="Unassembled WGS sequence"/>
</dbReference>